<name>A0A7S3UAT2_9CHLO</name>
<protein>
    <submittedName>
        <fullName evidence="1">Uncharacterized protein</fullName>
    </submittedName>
</protein>
<reference evidence="1" key="1">
    <citation type="submission" date="2021-01" db="EMBL/GenBank/DDBJ databases">
        <authorList>
            <person name="Corre E."/>
            <person name="Pelletier E."/>
            <person name="Niang G."/>
            <person name="Scheremetjew M."/>
            <person name="Finn R."/>
            <person name="Kale V."/>
            <person name="Holt S."/>
            <person name="Cochrane G."/>
            <person name="Meng A."/>
            <person name="Brown T."/>
            <person name="Cohen L."/>
        </authorList>
    </citation>
    <scope>NUCLEOTIDE SEQUENCE</scope>
    <source>
        <strain evidence="1">CCMP1897</strain>
    </source>
</reference>
<dbReference type="EMBL" id="HBIS01002667">
    <property type="protein sequence ID" value="CAE0608559.1"/>
    <property type="molecule type" value="Transcribed_RNA"/>
</dbReference>
<gene>
    <name evidence="1" type="ORF">PSAL00342_LOCUS2378</name>
</gene>
<accession>A0A7S3UAT2</accession>
<evidence type="ECO:0000313" key="1">
    <source>
        <dbReference type="EMBL" id="CAE0608559.1"/>
    </source>
</evidence>
<proteinExistence type="predicted"/>
<sequence length="136" mass="16112">MWRTLRTIYHVFRESGTLDAKKLRRWRLKGKKEGEAEWKALKAVQMEEEKLVLAEVRKNIESLLHMQKNMQEGERRAVEELEKMSKKAVKVLKEERKGQVEDMVLALQQELRVPGSKVARFIFDESMDNEAKKDKK</sequence>
<dbReference type="AlphaFoldDB" id="A0A7S3UAT2"/>
<organism evidence="1">
    <name type="scientific">Picocystis salinarum</name>
    <dbReference type="NCBI Taxonomy" id="88271"/>
    <lineage>
        <taxon>Eukaryota</taxon>
        <taxon>Viridiplantae</taxon>
        <taxon>Chlorophyta</taxon>
        <taxon>Picocystophyceae</taxon>
        <taxon>Picocystales</taxon>
        <taxon>Picocystaceae</taxon>
        <taxon>Picocystis</taxon>
    </lineage>
</organism>